<name>A0A1V4HY83_NITVU</name>
<dbReference type="Proteomes" id="UP000189940">
    <property type="component" value="Unassembled WGS sequence"/>
</dbReference>
<dbReference type="EMBL" id="MWPQ01000040">
    <property type="protein sequence ID" value="OPH82927.1"/>
    <property type="molecule type" value="Genomic_DNA"/>
</dbReference>
<dbReference type="InterPro" id="IPR025586">
    <property type="entry name" value="PcfJ"/>
</dbReference>
<comment type="caution">
    <text evidence="1">The sequence shown here is derived from an EMBL/GenBank/DDBJ whole genome shotgun (WGS) entry which is preliminary data.</text>
</comment>
<proteinExistence type="predicted"/>
<sequence>MKDDAQKSLLQWLAPEFAANGLLRDEPWVQACAHEAENMFAVRPLAIAAVTMVVAEPFAIDYLRQAPVLVVAAAQGMECFRPSEREFIQQDWQAIVHDRPKLRDLLRYYGLIRPLRALKGQAFRAGPTEYQTIQNLCDIPPSPLAQAIPSAIRKQHNWLRALGEWSEAMCRREQSAKALFDWAVCAMGDHTASTAGGSLDQASAVADYAAFHIGRFNRRWSYERAYRAALEWHDELAQASSEKAYLLTHKIGWNEVIDYGDLPRRRIIDGYEIVALQSGAALHAEGAEMHHCVASYAGNVIRGFSRIFSVRGDGQRLATFEVSKSGFLLASGEFLQLPARKRSPYKLIQIKGPYNSEVSQDVEKVIQAFISSLNQAAPTVG</sequence>
<keyword evidence="2" id="KW-1185">Reference proteome</keyword>
<evidence type="ECO:0008006" key="3">
    <source>
        <dbReference type="Google" id="ProtNLM"/>
    </source>
</evidence>
<organism evidence="1 2">
    <name type="scientific">Nitrobacter vulgaris</name>
    <dbReference type="NCBI Taxonomy" id="29421"/>
    <lineage>
        <taxon>Bacteria</taxon>
        <taxon>Pseudomonadati</taxon>
        <taxon>Pseudomonadota</taxon>
        <taxon>Alphaproteobacteria</taxon>
        <taxon>Hyphomicrobiales</taxon>
        <taxon>Nitrobacteraceae</taxon>
        <taxon>Nitrobacter</taxon>
    </lineage>
</organism>
<accession>A0A1V4HY83</accession>
<evidence type="ECO:0000313" key="1">
    <source>
        <dbReference type="EMBL" id="OPH82927.1"/>
    </source>
</evidence>
<dbReference type="AlphaFoldDB" id="A0A1V4HY83"/>
<reference evidence="1 2" key="1">
    <citation type="submission" date="2017-02" db="EMBL/GenBank/DDBJ databases">
        <title>Genome sequence of the nitrite-oxidizing bacterium Nitrobacter vulgaris strain Ab1.</title>
        <authorList>
            <person name="Mellbye B.L."/>
            <person name="Davis E.W."/>
            <person name="Spieck E."/>
            <person name="Chang J.H."/>
            <person name="Bottomley P.J."/>
            <person name="Sayavedra-Soto L.A."/>
        </authorList>
    </citation>
    <scope>NUCLEOTIDE SEQUENCE [LARGE SCALE GENOMIC DNA]</scope>
    <source>
        <strain evidence="1 2">Ab1</strain>
    </source>
</reference>
<dbReference type="OrthoDB" id="7929743at2"/>
<protein>
    <recommendedName>
        <fullName evidence="3">PcfJ-like protein</fullName>
    </recommendedName>
</protein>
<evidence type="ECO:0000313" key="2">
    <source>
        <dbReference type="Proteomes" id="UP000189940"/>
    </source>
</evidence>
<dbReference type="RefSeq" id="WP_079446956.1">
    <property type="nucleotide sequence ID" value="NZ_MWPQ01000040.1"/>
</dbReference>
<gene>
    <name evidence="1" type="ORF">B2M20_10440</name>
</gene>
<dbReference type="Pfam" id="PF14284">
    <property type="entry name" value="PcfJ"/>
    <property type="match status" value="1"/>
</dbReference>